<feature type="modified residue" description="4-aspartylphosphate" evidence="2">
    <location>
        <position position="57"/>
    </location>
</feature>
<organism evidence="4 5">
    <name type="scientific">Halobacteriovorax vibrionivorans</name>
    <dbReference type="NCBI Taxonomy" id="2152716"/>
    <lineage>
        <taxon>Bacteria</taxon>
        <taxon>Pseudomonadati</taxon>
        <taxon>Bdellovibrionota</taxon>
        <taxon>Bacteriovoracia</taxon>
        <taxon>Bacteriovoracales</taxon>
        <taxon>Halobacteriovoraceae</taxon>
        <taxon>Halobacteriovorax</taxon>
    </lineage>
</organism>
<dbReference type="EMBL" id="QDKL01000001">
    <property type="protein sequence ID" value="RZF22195.1"/>
    <property type="molecule type" value="Genomic_DNA"/>
</dbReference>
<keyword evidence="5" id="KW-1185">Reference proteome</keyword>
<dbReference type="SUPFAM" id="SSF52172">
    <property type="entry name" value="CheY-like"/>
    <property type="match status" value="1"/>
</dbReference>
<dbReference type="Pfam" id="PF00072">
    <property type="entry name" value="Response_reg"/>
    <property type="match status" value="1"/>
</dbReference>
<evidence type="ECO:0000313" key="4">
    <source>
        <dbReference type="EMBL" id="RZF22195.1"/>
    </source>
</evidence>
<reference evidence="5" key="1">
    <citation type="journal article" date="2019" name="Int. J. Syst. Evol. Microbiol.">
        <title>Halobacteriovorax valvorus sp. nov., a novel prokaryotic predator isolated from coastal seawater of China.</title>
        <authorList>
            <person name="Chen M.-X."/>
        </authorList>
    </citation>
    <scope>NUCLEOTIDE SEQUENCE [LARGE SCALE GENOMIC DNA]</scope>
    <source>
        <strain evidence="5">BL9</strain>
    </source>
</reference>
<dbReference type="Proteomes" id="UP000443582">
    <property type="component" value="Unassembled WGS sequence"/>
</dbReference>
<proteinExistence type="predicted"/>
<dbReference type="InterPro" id="IPR050595">
    <property type="entry name" value="Bact_response_regulator"/>
</dbReference>
<evidence type="ECO:0000313" key="5">
    <source>
        <dbReference type="Proteomes" id="UP000443582"/>
    </source>
</evidence>
<evidence type="ECO:0000256" key="1">
    <source>
        <dbReference type="ARBA" id="ARBA00022553"/>
    </source>
</evidence>
<dbReference type="RefSeq" id="WP_114705139.1">
    <property type="nucleotide sequence ID" value="NZ_QDKL01000001.1"/>
</dbReference>
<dbReference type="InterPro" id="IPR011006">
    <property type="entry name" value="CheY-like_superfamily"/>
</dbReference>
<feature type="domain" description="Response regulatory" evidence="3">
    <location>
        <begin position="8"/>
        <end position="121"/>
    </location>
</feature>
<keyword evidence="1 2" id="KW-0597">Phosphoprotein</keyword>
<dbReference type="PANTHER" id="PTHR44591">
    <property type="entry name" value="STRESS RESPONSE REGULATOR PROTEIN 1"/>
    <property type="match status" value="1"/>
</dbReference>
<accession>A0ABY0IGY2</accession>
<dbReference type="SMART" id="SM00448">
    <property type="entry name" value="REC"/>
    <property type="match status" value="1"/>
</dbReference>
<evidence type="ECO:0000259" key="3">
    <source>
        <dbReference type="PROSITE" id="PS50110"/>
    </source>
</evidence>
<dbReference type="PANTHER" id="PTHR44591:SF3">
    <property type="entry name" value="RESPONSE REGULATORY DOMAIN-CONTAINING PROTEIN"/>
    <property type="match status" value="1"/>
</dbReference>
<protein>
    <submittedName>
        <fullName evidence="4">Response regulator</fullName>
    </submittedName>
</protein>
<sequence>MLDKTRKKVVIAEDETTLNEIYVEILEDLGHEAVGFEDGATALDYILKNEVDFVVSDLKMPIMDGLTLLKELRKRHPSHPPVLIITGYFNPQIRKDALEFGVVDLISKPFDFEKISEYLDR</sequence>
<evidence type="ECO:0000256" key="2">
    <source>
        <dbReference type="PROSITE-ProRule" id="PRU00169"/>
    </source>
</evidence>
<dbReference type="PROSITE" id="PS50110">
    <property type="entry name" value="RESPONSE_REGULATORY"/>
    <property type="match status" value="1"/>
</dbReference>
<dbReference type="Gene3D" id="3.40.50.2300">
    <property type="match status" value="1"/>
</dbReference>
<gene>
    <name evidence="4" type="ORF">DAY19_00065</name>
</gene>
<name>A0ABY0IGY2_9BACT</name>
<dbReference type="InterPro" id="IPR001789">
    <property type="entry name" value="Sig_transdc_resp-reg_receiver"/>
</dbReference>
<dbReference type="CDD" id="cd00156">
    <property type="entry name" value="REC"/>
    <property type="match status" value="1"/>
</dbReference>
<comment type="caution">
    <text evidence="4">The sequence shown here is derived from an EMBL/GenBank/DDBJ whole genome shotgun (WGS) entry which is preliminary data.</text>
</comment>